<evidence type="ECO:0000313" key="1">
    <source>
        <dbReference type="EMBL" id="KAK2707468.1"/>
    </source>
</evidence>
<organism evidence="1 2">
    <name type="scientific">Artemia franciscana</name>
    <name type="common">Brine shrimp</name>
    <name type="synonym">Artemia sanfranciscana</name>
    <dbReference type="NCBI Taxonomy" id="6661"/>
    <lineage>
        <taxon>Eukaryota</taxon>
        <taxon>Metazoa</taxon>
        <taxon>Ecdysozoa</taxon>
        <taxon>Arthropoda</taxon>
        <taxon>Crustacea</taxon>
        <taxon>Branchiopoda</taxon>
        <taxon>Anostraca</taxon>
        <taxon>Artemiidae</taxon>
        <taxon>Artemia</taxon>
    </lineage>
</organism>
<reference evidence="1" key="1">
    <citation type="submission" date="2023-07" db="EMBL/GenBank/DDBJ databases">
        <title>Chromosome-level genome assembly of Artemia franciscana.</title>
        <authorList>
            <person name="Jo E."/>
        </authorList>
    </citation>
    <scope>NUCLEOTIDE SEQUENCE</scope>
    <source>
        <tissue evidence="1">Whole body</tissue>
    </source>
</reference>
<protein>
    <submittedName>
        <fullName evidence="1">Uncharacterized protein</fullName>
    </submittedName>
</protein>
<comment type="caution">
    <text evidence="1">The sequence shown here is derived from an EMBL/GenBank/DDBJ whole genome shotgun (WGS) entry which is preliminary data.</text>
</comment>
<sequence length="111" mass="13174">MNNQEIASNFTVMEEALFAIIKDLQKRLQIALKERDHCRDEIWNLIDGDIYETLEHLCHECIKYMMHSENRPNNSELVGFEDDYLIPIFEKILQGIPCRDAINFYNALYFS</sequence>
<proteinExistence type="predicted"/>
<name>A0AA88H9Q0_ARTSF</name>
<dbReference type="EMBL" id="JAVRJZ010000019">
    <property type="protein sequence ID" value="KAK2707468.1"/>
    <property type="molecule type" value="Genomic_DNA"/>
</dbReference>
<dbReference type="Proteomes" id="UP001187531">
    <property type="component" value="Unassembled WGS sequence"/>
</dbReference>
<gene>
    <name evidence="1" type="ORF">QYM36_015236</name>
</gene>
<dbReference type="AlphaFoldDB" id="A0AA88H9Q0"/>
<accession>A0AA88H9Q0</accession>
<evidence type="ECO:0000313" key="2">
    <source>
        <dbReference type="Proteomes" id="UP001187531"/>
    </source>
</evidence>
<keyword evidence="2" id="KW-1185">Reference proteome</keyword>